<dbReference type="InterPro" id="IPR036388">
    <property type="entry name" value="WH-like_DNA-bd_sf"/>
</dbReference>
<dbReference type="PANTHER" id="PTHR34849:SF3">
    <property type="entry name" value="SSR2962 PROTEIN"/>
    <property type="match status" value="1"/>
</dbReference>
<dbReference type="Gene3D" id="1.10.10.10">
    <property type="entry name" value="Winged helix-like DNA-binding domain superfamily/Winged helix DNA-binding domain"/>
    <property type="match status" value="1"/>
</dbReference>
<dbReference type="Proteomes" id="UP000474175">
    <property type="component" value="Unassembled WGS sequence"/>
</dbReference>
<dbReference type="InterPro" id="IPR007367">
    <property type="entry name" value="DUF433"/>
</dbReference>
<dbReference type="RefSeq" id="WP_163954726.1">
    <property type="nucleotide sequence ID" value="NZ_JAAFZH010000018.1"/>
</dbReference>
<evidence type="ECO:0000313" key="2">
    <source>
        <dbReference type="Proteomes" id="UP000474175"/>
    </source>
</evidence>
<gene>
    <name evidence="1" type="ORF">GK108_27155</name>
</gene>
<dbReference type="PANTHER" id="PTHR34849">
    <property type="entry name" value="SSL5025 PROTEIN"/>
    <property type="match status" value="1"/>
</dbReference>
<dbReference type="Pfam" id="PF04255">
    <property type="entry name" value="DUF433"/>
    <property type="match status" value="1"/>
</dbReference>
<dbReference type="InterPro" id="IPR009057">
    <property type="entry name" value="Homeodomain-like_sf"/>
</dbReference>
<protein>
    <submittedName>
        <fullName evidence="1">DUF433 domain-containing protein</fullName>
    </submittedName>
</protein>
<evidence type="ECO:0000313" key="1">
    <source>
        <dbReference type="EMBL" id="NDU98594.1"/>
    </source>
</evidence>
<proteinExistence type="predicted"/>
<keyword evidence="2" id="KW-1185">Reference proteome</keyword>
<dbReference type="SUPFAM" id="SSF46689">
    <property type="entry name" value="Homeodomain-like"/>
    <property type="match status" value="1"/>
</dbReference>
<reference evidence="1 2" key="1">
    <citation type="submission" date="2020-02" db="EMBL/GenBank/DDBJ databases">
        <title>Draft genome sequence of two Spirosoma agri KCTC 52727 and Spirosoma terrae KCTC 52035.</title>
        <authorList>
            <person name="Rojas J."/>
            <person name="Ambika Manirajan B."/>
            <person name="Suarez C."/>
            <person name="Ratering S."/>
            <person name="Schnell S."/>
        </authorList>
    </citation>
    <scope>NUCLEOTIDE SEQUENCE [LARGE SCALE GENOMIC DNA]</scope>
    <source>
        <strain evidence="1 2">KCTC 52035</strain>
    </source>
</reference>
<comment type="caution">
    <text evidence="1">The sequence shown here is derived from an EMBL/GenBank/DDBJ whole genome shotgun (WGS) entry which is preliminary data.</text>
</comment>
<dbReference type="AlphaFoldDB" id="A0A6L9LDG1"/>
<name>A0A6L9LDG1_9BACT</name>
<dbReference type="EMBL" id="JAAFZH010000018">
    <property type="protein sequence ID" value="NDU98594.1"/>
    <property type="molecule type" value="Genomic_DNA"/>
</dbReference>
<organism evidence="1 2">
    <name type="scientific">Spirosoma terrae</name>
    <dbReference type="NCBI Taxonomy" id="1968276"/>
    <lineage>
        <taxon>Bacteria</taxon>
        <taxon>Pseudomonadati</taxon>
        <taxon>Bacteroidota</taxon>
        <taxon>Cytophagia</taxon>
        <taxon>Cytophagales</taxon>
        <taxon>Cytophagaceae</taxon>
        <taxon>Spirosoma</taxon>
    </lineage>
</organism>
<sequence>MKNPITIDPDIQFGTPVFTGTRVPVESLFWHLESGISLDTFLADFPSVSREQAVSVLELAGKALSSDKLLPLIYEIAA</sequence>
<accession>A0A6L9LDG1</accession>